<evidence type="ECO:0000313" key="1">
    <source>
        <dbReference type="EMBL" id="VWC96137.1"/>
    </source>
</evidence>
<dbReference type="AlphaFoldDB" id="A0A6P2WBE4"/>
<protein>
    <submittedName>
        <fullName evidence="1">Uncharacterized protein</fullName>
    </submittedName>
</protein>
<dbReference type="EMBL" id="CABVQH010000014">
    <property type="protein sequence ID" value="VWC96137.1"/>
    <property type="molecule type" value="Genomic_DNA"/>
</dbReference>
<proteinExistence type="predicted"/>
<dbReference type="Proteomes" id="UP000494260">
    <property type="component" value="Unassembled WGS sequence"/>
</dbReference>
<accession>A0A6P2WBE4</accession>
<evidence type="ECO:0000313" key="2">
    <source>
        <dbReference type="Proteomes" id="UP000494260"/>
    </source>
</evidence>
<organism evidence="1 2">
    <name type="scientific">Burkholderia lata (strain ATCC 17760 / DSM 23089 / LMG 22485 / NCIMB 9086 / R18194 / 383)</name>
    <dbReference type="NCBI Taxonomy" id="482957"/>
    <lineage>
        <taxon>Bacteria</taxon>
        <taxon>Pseudomonadati</taxon>
        <taxon>Pseudomonadota</taxon>
        <taxon>Betaproteobacteria</taxon>
        <taxon>Burkholderiales</taxon>
        <taxon>Burkholderiaceae</taxon>
        <taxon>Burkholderia</taxon>
        <taxon>Burkholderia cepacia complex</taxon>
    </lineage>
</organism>
<name>A0A6P2WBE4_BURL3</name>
<reference evidence="1 2" key="1">
    <citation type="submission" date="2019-09" db="EMBL/GenBank/DDBJ databases">
        <authorList>
            <person name="Depoorter E."/>
        </authorList>
    </citation>
    <scope>NUCLEOTIDE SEQUENCE [LARGE SCALE GENOMIC DNA]</scope>
    <source>
        <strain evidence="1">R-18109</strain>
    </source>
</reference>
<sequence length="44" mass="4334">MQQQTGATNARCSASPACARRCGDAGPGRMVFAAHAARAGEAGA</sequence>
<gene>
    <name evidence="1" type="ORF">BLA18109_04259</name>
</gene>